<feature type="compositionally biased region" description="Low complexity" evidence="1">
    <location>
        <begin position="195"/>
        <end position="206"/>
    </location>
</feature>
<protein>
    <submittedName>
        <fullName evidence="2">Uncharacterized protein</fullName>
    </submittedName>
</protein>
<feature type="compositionally biased region" description="Basic and acidic residues" evidence="1">
    <location>
        <begin position="28"/>
        <end position="40"/>
    </location>
</feature>
<comment type="caution">
    <text evidence="2">The sequence shown here is derived from an EMBL/GenBank/DDBJ whole genome shotgun (WGS) entry which is preliminary data.</text>
</comment>
<evidence type="ECO:0000313" key="3">
    <source>
        <dbReference type="Proteomes" id="UP001283361"/>
    </source>
</evidence>
<feature type="compositionally biased region" description="Polar residues" evidence="1">
    <location>
        <begin position="1"/>
        <end position="19"/>
    </location>
</feature>
<dbReference type="EMBL" id="JAWDGP010002692">
    <property type="protein sequence ID" value="KAK3780731.1"/>
    <property type="molecule type" value="Genomic_DNA"/>
</dbReference>
<feature type="compositionally biased region" description="Polar residues" evidence="1">
    <location>
        <begin position="213"/>
        <end position="236"/>
    </location>
</feature>
<feature type="region of interest" description="Disordered" evidence="1">
    <location>
        <begin position="162"/>
        <end position="236"/>
    </location>
</feature>
<gene>
    <name evidence="2" type="ORF">RRG08_050696</name>
</gene>
<reference evidence="2" key="1">
    <citation type="journal article" date="2023" name="G3 (Bethesda)">
        <title>A reference genome for the long-term kleptoplast-retaining sea slug Elysia crispata morphotype clarki.</title>
        <authorList>
            <person name="Eastman K.E."/>
            <person name="Pendleton A.L."/>
            <person name="Shaikh M.A."/>
            <person name="Suttiyut T."/>
            <person name="Ogas R."/>
            <person name="Tomko P."/>
            <person name="Gavelis G."/>
            <person name="Widhalm J.R."/>
            <person name="Wisecaver J.H."/>
        </authorList>
    </citation>
    <scope>NUCLEOTIDE SEQUENCE</scope>
    <source>
        <strain evidence="2">ECLA1</strain>
    </source>
</reference>
<evidence type="ECO:0000256" key="1">
    <source>
        <dbReference type="SAM" id="MobiDB-lite"/>
    </source>
</evidence>
<sequence length="329" mass="35930">MASNHTPRSRSGTVASDDNSVVGFRYTARHEDTPPQDEKIPTISVVADERQEPGSPDRSHFQPVQSPVETWVLAQQQQQSQQQPLQKRAQPLQPQPGRSADPVSLSPMARSNLGVPASMSISSVSLPTNGSSLGPKLYLPGNKSPLTAHKGIDSPGVLRRLVLSNPRPTSPRPMSSELPSPAVMRRPASNPVLRSASSVSSFSAMAQMRRSGSRTSLASGRTVRLTSASSDRQARTYSVSSGQYNFGYDYDDADTMGSGFLESWRDLVTNINRHGIEDKESWKDLVTNTNRHGIEDKESWRDLVTNTTATVLRTKSHGGTWSPTPPPRY</sequence>
<dbReference type="Proteomes" id="UP001283361">
    <property type="component" value="Unassembled WGS sequence"/>
</dbReference>
<proteinExistence type="predicted"/>
<evidence type="ECO:0000313" key="2">
    <source>
        <dbReference type="EMBL" id="KAK3780731.1"/>
    </source>
</evidence>
<name>A0AAE1A5A3_9GAST</name>
<feature type="compositionally biased region" description="Low complexity" evidence="1">
    <location>
        <begin position="73"/>
        <end position="96"/>
    </location>
</feature>
<accession>A0AAE1A5A3</accession>
<feature type="region of interest" description="Disordered" evidence="1">
    <location>
        <begin position="1"/>
        <end position="111"/>
    </location>
</feature>
<feature type="compositionally biased region" description="Basic and acidic residues" evidence="1">
    <location>
        <begin position="47"/>
        <end position="60"/>
    </location>
</feature>
<dbReference type="AlphaFoldDB" id="A0AAE1A5A3"/>
<organism evidence="2 3">
    <name type="scientific">Elysia crispata</name>
    <name type="common">lettuce slug</name>
    <dbReference type="NCBI Taxonomy" id="231223"/>
    <lineage>
        <taxon>Eukaryota</taxon>
        <taxon>Metazoa</taxon>
        <taxon>Spiralia</taxon>
        <taxon>Lophotrochozoa</taxon>
        <taxon>Mollusca</taxon>
        <taxon>Gastropoda</taxon>
        <taxon>Heterobranchia</taxon>
        <taxon>Euthyneura</taxon>
        <taxon>Panpulmonata</taxon>
        <taxon>Sacoglossa</taxon>
        <taxon>Placobranchoidea</taxon>
        <taxon>Plakobranchidae</taxon>
        <taxon>Elysia</taxon>
    </lineage>
</organism>
<keyword evidence="3" id="KW-1185">Reference proteome</keyword>